<dbReference type="GO" id="GO:0050821">
    <property type="term" value="P:protein stabilization"/>
    <property type="evidence" value="ECO:0007669"/>
    <property type="project" value="TreeGrafter"/>
</dbReference>
<feature type="coiled-coil region" evidence="3">
    <location>
        <begin position="68"/>
        <end position="95"/>
    </location>
</feature>
<organism evidence="5 6">
    <name type="scientific">Actinobacillus delphinicola</name>
    <dbReference type="NCBI Taxonomy" id="51161"/>
    <lineage>
        <taxon>Bacteria</taxon>
        <taxon>Pseudomonadati</taxon>
        <taxon>Pseudomonadota</taxon>
        <taxon>Gammaproteobacteria</taxon>
        <taxon>Pasteurellales</taxon>
        <taxon>Pasteurellaceae</taxon>
        <taxon>Actinobacillus</taxon>
    </lineage>
</organism>
<evidence type="ECO:0000256" key="4">
    <source>
        <dbReference type="SAM" id="SignalP"/>
    </source>
</evidence>
<feature type="chain" id="PRO_5019071334" evidence="4">
    <location>
        <begin position="24"/>
        <end position="198"/>
    </location>
</feature>
<dbReference type="SMART" id="SM00935">
    <property type="entry name" value="OmpH"/>
    <property type="match status" value="1"/>
</dbReference>
<reference evidence="5 6" key="1">
    <citation type="submission" date="2018-12" db="EMBL/GenBank/DDBJ databases">
        <authorList>
            <consortium name="Pathogen Informatics"/>
        </authorList>
    </citation>
    <scope>NUCLEOTIDE SEQUENCE [LARGE SCALE GENOMIC DNA]</scope>
    <source>
        <strain evidence="5 6">NCTC12871</strain>
    </source>
</reference>
<keyword evidence="2 4" id="KW-0732">Signal</keyword>
<dbReference type="AlphaFoldDB" id="A0A448TS12"/>
<name>A0A448TS12_9PAST</name>
<dbReference type="RefSeq" id="WP_126598132.1">
    <property type="nucleotide sequence ID" value="NZ_LR134510.1"/>
</dbReference>
<keyword evidence="6" id="KW-1185">Reference proteome</keyword>
<evidence type="ECO:0000256" key="2">
    <source>
        <dbReference type="ARBA" id="ARBA00022729"/>
    </source>
</evidence>
<protein>
    <submittedName>
        <fullName evidence="5">Outer membrane chaperone Skp</fullName>
    </submittedName>
</protein>
<gene>
    <name evidence="5" type="ORF">NCTC12871_00187</name>
</gene>
<sequence length="198" mass="21801">MKKIAKLTALTLVAGLASGVAMADENVGIINVQYLYSHHPDRQAAFEKLQQEFKAPAAKLQTQEKQFLAAKEKFAKEVEAKVKALEKAAPKLTQAQMKQRQADIAAFAKKSEGELKGLYERLQSASMAFNAENQQAVVATNQRLLKEIQVATDKVAQEKKYTLVLDEKAAVYAAKGKDLTQDVLHVLESETKANTKAK</sequence>
<dbReference type="Pfam" id="PF03938">
    <property type="entry name" value="OmpH"/>
    <property type="match status" value="1"/>
</dbReference>
<dbReference type="PANTHER" id="PTHR35089">
    <property type="entry name" value="CHAPERONE PROTEIN SKP"/>
    <property type="match status" value="1"/>
</dbReference>
<evidence type="ECO:0000313" key="6">
    <source>
        <dbReference type="Proteomes" id="UP000279799"/>
    </source>
</evidence>
<dbReference type="KEGG" id="adp:NCTC12871_00187"/>
<proteinExistence type="inferred from homology"/>
<dbReference type="GO" id="GO:0005829">
    <property type="term" value="C:cytosol"/>
    <property type="evidence" value="ECO:0007669"/>
    <property type="project" value="TreeGrafter"/>
</dbReference>
<keyword evidence="3" id="KW-0175">Coiled coil</keyword>
<accession>A0A448TS12</accession>
<dbReference type="Gene3D" id="3.30.910.20">
    <property type="entry name" value="Skp domain"/>
    <property type="match status" value="1"/>
</dbReference>
<dbReference type="Proteomes" id="UP000279799">
    <property type="component" value="Chromosome"/>
</dbReference>
<feature type="signal peptide" evidence="4">
    <location>
        <begin position="1"/>
        <end position="23"/>
    </location>
</feature>
<dbReference type="InterPro" id="IPR005632">
    <property type="entry name" value="Chaperone_Skp"/>
</dbReference>
<evidence type="ECO:0000313" key="5">
    <source>
        <dbReference type="EMBL" id="VEJ08772.1"/>
    </source>
</evidence>
<dbReference type="SUPFAM" id="SSF111384">
    <property type="entry name" value="OmpH-like"/>
    <property type="match status" value="1"/>
</dbReference>
<evidence type="ECO:0000256" key="3">
    <source>
        <dbReference type="SAM" id="Coils"/>
    </source>
</evidence>
<evidence type="ECO:0000256" key="1">
    <source>
        <dbReference type="ARBA" id="ARBA00009091"/>
    </source>
</evidence>
<dbReference type="InterPro" id="IPR024930">
    <property type="entry name" value="Skp_dom_sf"/>
</dbReference>
<dbReference type="GO" id="GO:0051082">
    <property type="term" value="F:unfolded protein binding"/>
    <property type="evidence" value="ECO:0007669"/>
    <property type="project" value="InterPro"/>
</dbReference>
<comment type="similarity">
    <text evidence="1">Belongs to the Skp family.</text>
</comment>
<dbReference type="PANTHER" id="PTHR35089:SF1">
    <property type="entry name" value="CHAPERONE PROTEIN SKP"/>
    <property type="match status" value="1"/>
</dbReference>
<dbReference type="OrthoDB" id="5689656at2"/>
<dbReference type="EMBL" id="LR134510">
    <property type="protein sequence ID" value="VEJ08772.1"/>
    <property type="molecule type" value="Genomic_DNA"/>
</dbReference>